<feature type="coiled-coil region" evidence="1">
    <location>
        <begin position="879"/>
        <end position="960"/>
    </location>
</feature>
<organism evidence="3 4">
    <name type="scientific">Scopulibacillus darangshiensis</name>
    <dbReference type="NCBI Taxonomy" id="442528"/>
    <lineage>
        <taxon>Bacteria</taxon>
        <taxon>Bacillati</taxon>
        <taxon>Bacillota</taxon>
        <taxon>Bacilli</taxon>
        <taxon>Bacillales</taxon>
        <taxon>Sporolactobacillaceae</taxon>
        <taxon>Scopulibacillus</taxon>
    </lineage>
</organism>
<dbReference type="InterPro" id="IPR027417">
    <property type="entry name" value="P-loop_NTPase"/>
</dbReference>
<keyword evidence="4" id="KW-1185">Reference proteome</keyword>
<dbReference type="Proteomes" id="UP000295416">
    <property type="component" value="Unassembled WGS sequence"/>
</dbReference>
<gene>
    <name evidence="3" type="ORF">EV207_10784</name>
</gene>
<dbReference type="PANTHER" id="PTHR45615">
    <property type="entry name" value="MYOSIN HEAVY CHAIN, NON-MUSCLE"/>
    <property type="match status" value="1"/>
</dbReference>
<feature type="coiled-coil region" evidence="1">
    <location>
        <begin position="310"/>
        <end position="373"/>
    </location>
</feature>
<feature type="coiled-coil region" evidence="1">
    <location>
        <begin position="446"/>
        <end position="483"/>
    </location>
</feature>
<dbReference type="Pfam" id="PF13558">
    <property type="entry name" value="SbcC_Walker_B"/>
    <property type="match status" value="1"/>
</dbReference>
<dbReference type="InterPro" id="IPR013496">
    <property type="entry name" value="CHP02680"/>
</dbReference>
<feature type="coiled-coil region" evidence="1">
    <location>
        <begin position="746"/>
        <end position="817"/>
    </location>
</feature>
<proteinExistence type="predicted"/>
<dbReference type="Gene3D" id="3.40.50.300">
    <property type="entry name" value="P-loop containing nucleotide triphosphate hydrolases"/>
    <property type="match status" value="1"/>
</dbReference>
<dbReference type="PANTHER" id="PTHR45615:SF80">
    <property type="entry name" value="GRIP DOMAIN-CONTAINING PROTEIN"/>
    <property type="match status" value="1"/>
</dbReference>
<dbReference type="EMBL" id="SLXK01000007">
    <property type="protein sequence ID" value="TCP29990.1"/>
    <property type="molecule type" value="Genomic_DNA"/>
</dbReference>
<evidence type="ECO:0000256" key="2">
    <source>
        <dbReference type="SAM" id="MobiDB-lite"/>
    </source>
</evidence>
<dbReference type="RefSeq" id="WP_132745133.1">
    <property type="nucleotide sequence ID" value="NZ_SLXK01000007.1"/>
</dbReference>
<evidence type="ECO:0000313" key="4">
    <source>
        <dbReference type="Proteomes" id="UP000295416"/>
    </source>
</evidence>
<sequence>MTEVNKWMLNRAGLLNFWYYDDEIFQFANGKLLLRGSNGSGKSVTMQSFLPVLLDGKKSPDRLDPFGSKARRMEDYLLGEKGVVDRDERTGYLFLEYKREQTNQYITTGIGLQAKRHKNMNFWGFVILDNRRIGVDFSLYKKERHGGETQKVPLSRIELENRIAKGGEVVRTQGDYMNLVNKHLFGFQSKESYEDLIKLLIQLRSPKLSKDFKPTVIYEILEAALPPLSDDDLRPLSDTIEHMDQTKQQLEQLQRENRSLNKLTRVYDQYNQYILAEKAEEALANRVKWEKTEQSFKDQLEKETEGVKEITKLESGLRDLEQSKEVTLQEQKRLSSHKVWNLEDELRGLNAQNGELQRDYEKKEKRMDEGRRRELDYRNEKDQKEGEWDVKSRVKKAVLNDLSQDAEEAGFPRHNINAGDFHRHEGARAFDFTLWKQEADGHYKRLNKAAGQIKDYENLKRQYQELNKDYADIIKEYDQLKYDENEWQKVFDEDKNKKEDEWHGWTKEYKALPVTEDVMQRASRAIRGLYDSASYDDVKQPFIDICQSYREELHKLLAGKKSEKTILEQTIAKLEEELSSWKNMTDPEPPTDPATKDARRKLEESGQAFLPFYAAVEFQDHVTQEQRERIESSLTHMGLLDALIADKSTVPEHDRIFRPNPQMMAHTLADYLRPDLSPNASVSLENVDRVLRSILIDDASAGSEGLVSIDESGRFIMSLIEGHAPPAKAAQFIGRTARGRYRKEKISELEMAVAEEKGELERLQAEIGQFEEKVKEVRDAQAAFPTDKDLVESFSQIRKKQLEIEQKVKERARMDERLKTMDYAFKKMKYEIDGQTAELDFPMTSTAYFEAAAMMRQYERDLGELVTTDLECRNLMRHIAQLNELIQHKAAEVDDIKGECNELEDRIKRTEMHIESIQEQLEKMGAEDIRRQIQDVQKRLASIEEELNSHRERLPRVQTELQYTREKLAALNEDRTFWENMYEAWIAAFEKESDRSFVEITQEDAIWKSAEAVKQNLGLFYEQHERAKVTEQLTKAYYSEQPDLMEYRLSEYEDRLKSLDWMDGKEWPDEKNVMIEKWKQLTARNVIEMDYQGQRVSPYFVKEAVEADINRNQDNLRENDRELYEEIILHSVGGMLRSRIQRAERWVKEMNRLMHKRNSSMGLTFSIKWKPRTAEAEEELDTHDLVELLRMNPRLLKESDLENVTRHFRSKIDRAKELIDDNSASNTLHQVLKEVLDYRKWFSFILSYKRENEPVRELTNHAFYQFSGGEKAMAMYIPLFTAAYSRYQEADEAAPYIISLDEAFAGVDEMNIRDMFEVVEELDFNYIMNSQALWGDYDTVSELSICELVRPKNADFVTVIHYHWDGHTRRYVDEMSRSENEEIAVSLVPDDE</sequence>
<dbReference type="NCBIfam" id="TIGR02680">
    <property type="entry name" value="TIGR02680 family protein"/>
    <property type="match status" value="1"/>
</dbReference>
<evidence type="ECO:0000256" key="1">
    <source>
        <dbReference type="SAM" id="Coils"/>
    </source>
</evidence>
<protein>
    <submittedName>
        <fullName evidence="3">Uncharacterized protein (TIGR02680 family)</fullName>
    </submittedName>
</protein>
<dbReference type="Gene3D" id="1.10.287.1490">
    <property type="match status" value="1"/>
</dbReference>
<evidence type="ECO:0000313" key="3">
    <source>
        <dbReference type="EMBL" id="TCP29990.1"/>
    </source>
</evidence>
<feature type="region of interest" description="Disordered" evidence="2">
    <location>
        <begin position="581"/>
        <end position="601"/>
    </location>
</feature>
<dbReference type="OrthoDB" id="9776649at2"/>
<feature type="coiled-coil region" evidence="1">
    <location>
        <begin position="236"/>
        <end position="263"/>
    </location>
</feature>
<comment type="caution">
    <text evidence="3">The sequence shown here is derived from an EMBL/GenBank/DDBJ whole genome shotgun (WGS) entry which is preliminary data.</text>
</comment>
<name>A0A4R2P575_9BACL</name>
<accession>A0A4R2P575</accession>
<reference evidence="3 4" key="1">
    <citation type="submission" date="2019-03" db="EMBL/GenBank/DDBJ databases">
        <title>Genomic Encyclopedia of Type Strains, Phase IV (KMG-IV): sequencing the most valuable type-strain genomes for metagenomic binning, comparative biology and taxonomic classification.</title>
        <authorList>
            <person name="Goeker M."/>
        </authorList>
    </citation>
    <scope>NUCLEOTIDE SEQUENCE [LARGE SCALE GENOMIC DNA]</scope>
    <source>
        <strain evidence="3 4">DSM 19377</strain>
    </source>
</reference>
<keyword evidence="1" id="KW-0175">Coiled coil</keyword>
<dbReference type="SUPFAM" id="SSF52540">
    <property type="entry name" value="P-loop containing nucleoside triphosphate hydrolases"/>
    <property type="match status" value="1"/>
</dbReference>